<organism evidence="3 4">
    <name type="scientific">Lysinibacillus louembei</name>
    <dbReference type="NCBI Taxonomy" id="1470088"/>
    <lineage>
        <taxon>Bacteria</taxon>
        <taxon>Bacillati</taxon>
        <taxon>Bacillota</taxon>
        <taxon>Bacilli</taxon>
        <taxon>Bacillales</taxon>
        <taxon>Bacillaceae</taxon>
        <taxon>Lysinibacillus</taxon>
    </lineage>
</organism>
<keyword evidence="3" id="KW-0808">Transferase</keyword>
<name>A0ABZ0RSA9_9BACI</name>
<gene>
    <name evidence="3" type="ORF">R6U77_10105</name>
</gene>
<evidence type="ECO:0000313" key="4">
    <source>
        <dbReference type="Proteomes" id="UP001322664"/>
    </source>
</evidence>
<evidence type="ECO:0000313" key="3">
    <source>
        <dbReference type="EMBL" id="WPK10289.1"/>
    </source>
</evidence>
<sequence length="167" mass="18271">MTCTYFYDYHPYYLPNKEINPNFTKIYSGKILDLKEGNKDAINLFYSSIDPHIKQNVLIAVVPSSDSNKIDTGIKELGRLLAENGRIDATSCLVRHTSVPKAANGGPRDVHTHINSIQVQNASLIQGKEVILLDDITTSGSSLEACKQLLLNAGASKVEKIAIAKTV</sequence>
<dbReference type="PANTHER" id="PTHR47505">
    <property type="entry name" value="DNA UTILIZATION PROTEIN YHGH"/>
    <property type="match status" value="1"/>
</dbReference>
<feature type="domain" description="Phosphoribosyltransferase" evidence="2">
    <location>
        <begin position="92"/>
        <end position="162"/>
    </location>
</feature>
<protein>
    <submittedName>
        <fullName evidence="3">Phosphoribosyltransferase family protein</fullName>
    </submittedName>
</protein>
<dbReference type="InterPro" id="IPR000836">
    <property type="entry name" value="PRTase_dom"/>
</dbReference>
<reference evidence="3 4" key="1">
    <citation type="submission" date="2023-09" db="EMBL/GenBank/DDBJ databases">
        <authorList>
            <person name="Page C.A."/>
            <person name="Perez-Diaz I.M."/>
        </authorList>
    </citation>
    <scope>NUCLEOTIDE SEQUENCE [LARGE SCALE GENOMIC DNA]</scope>
    <source>
        <strain evidence="3 4">Ll15</strain>
    </source>
</reference>
<dbReference type="EMBL" id="CP137624">
    <property type="protein sequence ID" value="WPK10289.1"/>
    <property type="molecule type" value="Genomic_DNA"/>
</dbReference>
<keyword evidence="3" id="KW-0328">Glycosyltransferase</keyword>
<dbReference type="SUPFAM" id="SSF53271">
    <property type="entry name" value="PRTase-like"/>
    <property type="match status" value="1"/>
</dbReference>
<dbReference type="Proteomes" id="UP001322664">
    <property type="component" value="Chromosome"/>
</dbReference>
<dbReference type="GO" id="GO:0016757">
    <property type="term" value="F:glycosyltransferase activity"/>
    <property type="evidence" value="ECO:0007669"/>
    <property type="project" value="UniProtKB-KW"/>
</dbReference>
<keyword evidence="4" id="KW-1185">Reference proteome</keyword>
<dbReference type="InterPro" id="IPR051910">
    <property type="entry name" value="ComF/GntX_DNA_util-trans"/>
</dbReference>
<dbReference type="RefSeq" id="WP_319835559.1">
    <property type="nucleotide sequence ID" value="NZ_CP137624.1"/>
</dbReference>
<accession>A0ABZ0RSA9</accession>
<evidence type="ECO:0000259" key="2">
    <source>
        <dbReference type="Pfam" id="PF00156"/>
    </source>
</evidence>
<dbReference type="PANTHER" id="PTHR47505:SF1">
    <property type="entry name" value="DNA UTILIZATION PROTEIN YHGH"/>
    <property type="match status" value="1"/>
</dbReference>
<evidence type="ECO:0000256" key="1">
    <source>
        <dbReference type="ARBA" id="ARBA00008007"/>
    </source>
</evidence>
<proteinExistence type="inferred from homology"/>
<dbReference type="InterPro" id="IPR029057">
    <property type="entry name" value="PRTase-like"/>
</dbReference>
<dbReference type="Gene3D" id="3.40.50.2020">
    <property type="match status" value="1"/>
</dbReference>
<comment type="similarity">
    <text evidence="1">Belongs to the ComF/GntX family.</text>
</comment>
<dbReference type="Pfam" id="PF00156">
    <property type="entry name" value="Pribosyltran"/>
    <property type="match status" value="1"/>
</dbReference>
<dbReference type="CDD" id="cd06223">
    <property type="entry name" value="PRTases_typeI"/>
    <property type="match status" value="1"/>
</dbReference>